<dbReference type="SMART" id="SM00925">
    <property type="entry name" value="MltA"/>
    <property type="match status" value="1"/>
</dbReference>
<evidence type="ECO:0000313" key="8">
    <source>
        <dbReference type="EMBL" id="TXL65560.1"/>
    </source>
</evidence>
<feature type="compositionally biased region" description="Low complexity" evidence="6">
    <location>
        <begin position="81"/>
        <end position="98"/>
    </location>
</feature>
<comment type="catalytic activity">
    <reaction evidence="1">
        <text>Exolytic cleavage of the (1-&gt;4)-beta-glycosidic linkage between N-acetylmuramic acid (MurNAc) and N-acetylglucosamine (GlcNAc) residues in peptidoglycan, from either the reducing or the non-reducing ends of the peptidoglycan chains, with concomitant formation of a 1,6-anhydrobond in the MurNAc residue.</text>
        <dbReference type="EC" id="4.2.2.n1"/>
    </reaction>
</comment>
<dbReference type="GO" id="GO:0019867">
    <property type="term" value="C:outer membrane"/>
    <property type="evidence" value="ECO:0007669"/>
    <property type="project" value="InterPro"/>
</dbReference>
<dbReference type="CDD" id="cd14485">
    <property type="entry name" value="mltA_like_LT_A"/>
    <property type="match status" value="1"/>
</dbReference>
<dbReference type="AlphaFoldDB" id="A0A5C8NX51"/>
<dbReference type="GO" id="GO:0071555">
    <property type="term" value="P:cell wall organization"/>
    <property type="evidence" value="ECO:0007669"/>
    <property type="project" value="UniProtKB-KW"/>
</dbReference>
<name>A0A5C8NX51_9BURK</name>
<evidence type="ECO:0000256" key="3">
    <source>
        <dbReference type="ARBA" id="ARBA00023239"/>
    </source>
</evidence>
<protein>
    <recommendedName>
        <fullName evidence="2">peptidoglycan lytic exotransglycosylase</fullName>
        <ecNumber evidence="2">4.2.2.n1</ecNumber>
    </recommendedName>
    <alternativeName>
        <fullName evidence="5">Murein hydrolase A</fullName>
    </alternativeName>
</protein>
<keyword evidence="9" id="KW-1185">Reference proteome</keyword>
<feature type="compositionally biased region" description="Basic and acidic residues" evidence="6">
    <location>
        <begin position="16"/>
        <end position="35"/>
    </location>
</feature>
<dbReference type="Gene3D" id="2.40.240.50">
    <property type="entry name" value="Barwin-like endoglucanases"/>
    <property type="match status" value="1"/>
</dbReference>
<comment type="caution">
    <text evidence="8">The sequence shown here is derived from an EMBL/GenBank/DDBJ whole genome shotgun (WGS) entry which is preliminary data.</text>
</comment>
<dbReference type="InterPro" id="IPR005300">
    <property type="entry name" value="MltA_B"/>
</dbReference>
<dbReference type="InterPro" id="IPR010611">
    <property type="entry name" value="3D_dom"/>
</dbReference>
<dbReference type="InterPro" id="IPR036908">
    <property type="entry name" value="RlpA-like_sf"/>
</dbReference>
<dbReference type="GO" id="GO:0009253">
    <property type="term" value="P:peptidoglycan catabolic process"/>
    <property type="evidence" value="ECO:0007669"/>
    <property type="project" value="TreeGrafter"/>
</dbReference>
<dbReference type="EMBL" id="VDUY01000004">
    <property type="protein sequence ID" value="TXL65560.1"/>
    <property type="molecule type" value="Genomic_DNA"/>
</dbReference>
<evidence type="ECO:0000259" key="7">
    <source>
        <dbReference type="SMART" id="SM00925"/>
    </source>
</evidence>
<evidence type="ECO:0000256" key="5">
    <source>
        <dbReference type="ARBA" id="ARBA00030918"/>
    </source>
</evidence>
<dbReference type="GO" id="GO:0009254">
    <property type="term" value="P:peptidoglycan turnover"/>
    <property type="evidence" value="ECO:0007669"/>
    <property type="project" value="InterPro"/>
</dbReference>
<feature type="compositionally biased region" description="Polar residues" evidence="6">
    <location>
        <begin position="41"/>
        <end position="51"/>
    </location>
</feature>
<dbReference type="CDD" id="cd14668">
    <property type="entry name" value="mlta_B"/>
    <property type="match status" value="1"/>
</dbReference>
<feature type="domain" description="Lytic transglycosylase MltA" evidence="7">
    <location>
        <begin position="188"/>
        <end position="333"/>
    </location>
</feature>
<dbReference type="OrthoDB" id="9783686at2"/>
<dbReference type="Gene3D" id="2.40.40.10">
    <property type="entry name" value="RlpA-like domain"/>
    <property type="match status" value="1"/>
</dbReference>
<dbReference type="SUPFAM" id="SSF50685">
    <property type="entry name" value="Barwin-like endoglucanases"/>
    <property type="match status" value="1"/>
</dbReference>
<gene>
    <name evidence="8" type="ORF">FHP08_12355</name>
</gene>
<dbReference type="PANTHER" id="PTHR30124">
    <property type="entry name" value="MEMBRANE-BOUND LYTIC MUREIN TRANSGLYCOSYLASE A"/>
    <property type="match status" value="1"/>
</dbReference>
<dbReference type="InterPro" id="IPR026044">
    <property type="entry name" value="MltA"/>
</dbReference>
<dbReference type="GO" id="GO:0004553">
    <property type="term" value="F:hydrolase activity, hydrolyzing O-glycosyl compounds"/>
    <property type="evidence" value="ECO:0007669"/>
    <property type="project" value="InterPro"/>
</dbReference>
<dbReference type="EC" id="4.2.2.n1" evidence="2"/>
<dbReference type="Proteomes" id="UP000321548">
    <property type="component" value="Unassembled WGS sequence"/>
</dbReference>
<accession>A0A5C8NX51</accession>
<evidence type="ECO:0000256" key="1">
    <source>
        <dbReference type="ARBA" id="ARBA00001420"/>
    </source>
</evidence>
<organism evidence="8 9">
    <name type="scientific">Zeimonas arvi</name>
    <dbReference type="NCBI Taxonomy" id="2498847"/>
    <lineage>
        <taxon>Bacteria</taxon>
        <taxon>Pseudomonadati</taxon>
        <taxon>Pseudomonadota</taxon>
        <taxon>Betaproteobacteria</taxon>
        <taxon>Burkholderiales</taxon>
        <taxon>Burkholderiaceae</taxon>
        <taxon>Zeimonas</taxon>
    </lineage>
</organism>
<sequence length="431" mass="46407">MRSLPRARRSFLAAHRPPDEEQHQGQHATGFEKQDPAVGQDGTSVRSSLRDSSFGRRAPLAVAWLLAVAIGPLPGTALGQSTRAAPSAPTTAARNAPAGDASAAGPIAVDELPGWQRDGLDGLAGALARQCALRSPPQPWPALCPELPDVSASTDALRAWIERRFQAWPLAGENGDALGLITGYHEPVLTGSRERESPGQVPLYRRPADMLSEGNARWRIVDGVRRPYPARAEIERFGLLDGQELVWLDDPVEAFFLQIQGSGRVGLRDGTTLRVGFADHNGQAYRAIGAELIARGALAREQVDAPAIKAWLRANPAQATEVMRSNPRYIFFRELPTPADAGPPGSLGVPLTPMRSVATDPGFVPPGALLYLETRYPDDQRPLARAMLSQDRGAAIVGGVRADIFFGAGEQAERLAGLMKEPGRIWLLRPR</sequence>
<reference evidence="8 9" key="1">
    <citation type="submission" date="2019-06" db="EMBL/GenBank/DDBJ databases">
        <title>Quisquiliibacterium sp. nov., isolated from a maize field.</title>
        <authorList>
            <person name="Lin S.-Y."/>
            <person name="Tsai C.-F."/>
            <person name="Young C.-C."/>
        </authorList>
    </citation>
    <scope>NUCLEOTIDE SEQUENCE [LARGE SCALE GENOMIC DNA]</scope>
    <source>
        <strain evidence="8 9">CC-CFT501</strain>
    </source>
</reference>
<dbReference type="Pfam" id="PF03562">
    <property type="entry name" value="MltA"/>
    <property type="match status" value="1"/>
</dbReference>
<evidence type="ECO:0000256" key="2">
    <source>
        <dbReference type="ARBA" id="ARBA00012587"/>
    </source>
</evidence>
<feature type="region of interest" description="Disordered" evidence="6">
    <location>
        <begin position="80"/>
        <end position="105"/>
    </location>
</feature>
<dbReference type="PANTHER" id="PTHR30124:SF0">
    <property type="entry name" value="MEMBRANE-BOUND LYTIC MUREIN TRANSGLYCOSYLASE A"/>
    <property type="match status" value="1"/>
</dbReference>
<dbReference type="Pfam" id="PF06725">
    <property type="entry name" value="3D"/>
    <property type="match status" value="1"/>
</dbReference>
<proteinExistence type="predicted"/>
<evidence type="ECO:0000256" key="4">
    <source>
        <dbReference type="ARBA" id="ARBA00023316"/>
    </source>
</evidence>
<feature type="region of interest" description="Disordered" evidence="6">
    <location>
        <begin position="1"/>
        <end position="52"/>
    </location>
</feature>
<dbReference type="GO" id="GO:0008933">
    <property type="term" value="F:peptidoglycan lytic transglycosylase activity"/>
    <property type="evidence" value="ECO:0007669"/>
    <property type="project" value="TreeGrafter"/>
</dbReference>
<evidence type="ECO:0000313" key="9">
    <source>
        <dbReference type="Proteomes" id="UP000321548"/>
    </source>
</evidence>
<evidence type="ECO:0000256" key="6">
    <source>
        <dbReference type="SAM" id="MobiDB-lite"/>
    </source>
</evidence>
<dbReference type="PIRSF" id="PIRSF019422">
    <property type="entry name" value="MltA"/>
    <property type="match status" value="1"/>
</dbReference>
<keyword evidence="4" id="KW-0961">Cell wall biogenesis/degradation</keyword>
<keyword evidence="3" id="KW-0456">Lyase</keyword>